<dbReference type="RefSeq" id="WP_110291966.1">
    <property type="nucleotide sequence ID" value="NZ_QICS01000019.1"/>
</dbReference>
<dbReference type="CDD" id="cd00118">
    <property type="entry name" value="LysM"/>
    <property type="match status" value="1"/>
</dbReference>
<dbReference type="Pfam" id="PF01476">
    <property type="entry name" value="LysM"/>
    <property type="match status" value="1"/>
</dbReference>
<organism evidence="2 3">
    <name type="scientific">Lachnotalea glycerini</name>
    <dbReference type="NCBI Taxonomy" id="1763509"/>
    <lineage>
        <taxon>Bacteria</taxon>
        <taxon>Bacillati</taxon>
        <taxon>Bacillota</taxon>
        <taxon>Clostridia</taxon>
        <taxon>Lachnospirales</taxon>
        <taxon>Lachnospiraceae</taxon>
        <taxon>Lachnotalea</taxon>
    </lineage>
</organism>
<dbReference type="EMBL" id="QICS01000019">
    <property type="protein sequence ID" value="PXV85086.1"/>
    <property type="molecule type" value="Genomic_DNA"/>
</dbReference>
<sequence>MYSMYFNKWWIPVIPEKIAMKINGNNKTVNLINNGEVNVIKPTGLTDIEFDLLIPNIKYPFVPHGPGGFKSAYFHLEKLERFKKQKKPFTWTVYRELPSGKKLFSTSMLVTLEDYTIKEDVKEGFDVIASVKLKQYVKYGVKKVKLVTNSDGTISVKKSGSRANVSSPSESLPTTHKVAANDTIWSLAKYYYNDGLKYSPIWHANEDKLKNPEDLVVGTVLTIPKTE</sequence>
<dbReference type="PANTHER" id="PTHR34700:SF4">
    <property type="entry name" value="PHAGE-LIKE ELEMENT PBSX PROTEIN XKDP"/>
    <property type="match status" value="1"/>
</dbReference>
<dbReference type="AlphaFoldDB" id="A0A318EI70"/>
<feature type="domain" description="LysM" evidence="1">
    <location>
        <begin position="174"/>
        <end position="223"/>
    </location>
</feature>
<dbReference type="PANTHER" id="PTHR34700">
    <property type="entry name" value="POTASSIUM BINDING PROTEIN KBP"/>
    <property type="match status" value="1"/>
</dbReference>
<gene>
    <name evidence="2" type="ORF">C8E03_11910</name>
</gene>
<dbReference type="SMART" id="SM00257">
    <property type="entry name" value="LysM"/>
    <property type="match status" value="1"/>
</dbReference>
<comment type="caution">
    <text evidence="2">The sequence shown here is derived from an EMBL/GenBank/DDBJ whole genome shotgun (WGS) entry which is preliminary data.</text>
</comment>
<evidence type="ECO:0000313" key="2">
    <source>
        <dbReference type="EMBL" id="PXV85086.1"/>
    </source>
</evidence>
<dbReference type="InterPro" id="IPR018392">
    <property type="entry name" value="LysM"/>
</dbReference>
<dbReference type="InterPro" id="IPR052196">
    <property type="entry name" value="Bact_Kbp"/>
</dbReference>
<dbReference type="PROSITE" id="PS51782">
    <property type="entry name" value="LYSM"/>
    <property type="match status" value="1"/>
</dbReference>
<dbReference type="InterPro" id="IPR036779">
    <property type="entry name" value="LysM_dom_sf"/>
</dbReference>
<accession>A0A318EI70</accession>
<name>A0A318EI70_9FIRM</name>
<evidence type="ECO:0000313" key="3">
    <source>
        <dbReference type="Proteomes" id="UP000247523"/>
    </source>
</evidence>
<proteinExistence type="predicted"/>
<dbReference type="Gene3D" id="3.10.350.10">
    <property type="entry name" value="LysM domain"/>
    <property type="match status" value="1"/>
</dbReference>
<dbReference type="SUPFAM" id="SSF54106">
    <property type="entry name" value="LysM domain"/>
    <property type="match status" value="1"/>
</dbReference>
<evidence type="ECO:0000259" key="1">
    <source>
        <dbReference type="PROSITE" id="PS51782"/>
    </source>
</evidence>
<dbReference type="Proteomes" id="UP000247523">
    <property type="component" value="Unassembled WGS sequence"/>
</dbReference>
<protein>
    <submittedName>
        <fullName evidence="2">LysM domain-containing protein</fullName>
    </submittedName>
</protein>
<reference evidence="2 3" key="1">
    <citation type="submission" date="2018-05" db="EMBL/GenBank/DDBJ databases">
        <title>Genomic Encyclopedia of Type Strains, Phase IV (KMG-IV): sequencing the most valuable type-strain genomes for metagenomic binning, comparative biology and taxonomic classification.</title>
        <authorList>
            <person name="Goeker M."/>
        </authorList>
    </citation>
    <scope>NUCLEOTIDE SEQUENCE [LARGE SCALE GENOMIC DNA]</scope>
    <source>
        <strain evidence="2 3">DSM 28816</strain>
    </source>
</reference>